<accession>A0AAV7S217</accession>
<dbReference type="EMBL" id="JANPWB010000009">
    <property type="protein sequence ID" value="KAJ1157780.1"/>
    <property type="molecule type" value="Genomic_DNA"/>
</dbReference>
<evidence type="ECO:0000256" key="1">
    <source>
        <dbReference type="SAM" id="MobiDB-lite"/>
    </source>
</evidence>
<evidence type="ECO:0000313" key="2">
    <source>
        <dbReference type="EMBL" id="KAJ1157780.1"/>
    </source>
</evidence>
<gene>
    <name evidence="2" type="ORF">NDU88_010479</name>
</gene>
<reference evidence="2" key="1">
    <citation type="journal article" date="2022" name="bioRxiv">
        <title>Sequencing and chromosome-scale assembly of the giantPleurodeles waltlgenome.</title>
        <authorList>
            <person name="Brown T."/>
            <person name="Elewa A."/>
            <person name="Iarovenko S."/>
            <person name="Subramanian E."/>
            <person name="Araus A.J."/>
            <person name="Petzold A."/>
            <person name="Susuki M."/>
            <person name="Suzuki K.-i.T."/>
            <person name="Hayashi T."/>
            <person name="Toyoda A."/>
            <person name="Oliveira C."/>
            <person name="Osipova E."/>
            <person name="Leigh N.D."/>
            <person name="Simon A."/>
            <person name="Yun M.H."/>
        </authorList>
    </citation>
    <scope>NUCLEOTIDE SEQUENCE</scope>
    <source>
        <strain evidence="2">20211129_DDA</strain>
        <tissue evidence="2">Liver</tissue>
    </source>
</reference>
<feature type="compositionally biased region" description="Basic and acidic residues" evidence="1">
    <location>
        <begin position="16"/>
        <end position="41"/>
    </location>
</feature>
<feature type="region of interest" description="Disordered" evidence="1">
    <location>
        <begin position="1"/>
        <end position="50"/>
    </location>
</feature>
<comment type="caution">
    <text evidence="2">The sequence shown here is derived from an EMBL/GenBank/DDBJ whole genome shotgun (WGS) entry which is preliminary data.</text>
</comment>
<proteinExistence type="predicted"/>
<name>A0AAV7S217_PLEWA</name>
<evidence type="ECO:0000313" key="3">
    <source>
        <dbReference type="Proteomes" id="UP001066276"/>
    </source>
</evidence>
<sequence length="90" mass="10163">MGRKDTEEPVLGSRDNAVKEEDGGDRDQGEREGTEDRRGEPNTRQPSHVTGGAWLYKSQFLTLWYNLHRFVAILDIIATTTSIQVEIFGV</sequence>
<organism evidence="2 3">
    <name type="scientific">Pleurodeles waltl</name>
    <name type="common">Iberian ribbed newt</name>
    <dbReference type="NCBI Taxonomy" id="8319"/>
    <lineage>
        <taxon>Eukaryota</taxon>
        <taxon>Metazoa</taxon>
        <taxon>Chordata</taxon>
        <taxon>Craniata</taxon>
        <taxon>Vertebrata</taxon>
        <taxon>Euteleostomi</taxon>
        <taxon>Amphibia</taxon>
        <taxon>Batrachia</taxon>
        <taxon>Caudata</taxon>
        <taxon>Salamandroidea</taxon>
        <taxon>Salamandridae</taxon>
        <taxon>Pleurodelinae</taxon>
        <taxon>Pleurodeles</taxon>
    </lineage>
</organism>
<dbReference type="Proteomes" id="UP001066276">
    <property type="component" value="Chromosome 5"/>
</dbReference>
<keyword evidence="3" id="KW-1185">Reference proteome</keyword>
<protein>
    <submittedName>
        <fullName evidence="2">Uncharacterized protein</fullName>
    </submittedName>
</protein>
<dbReference type="AlphaFoldDB" id="A0AAV7S217"/>